<dbReference type="GO" id="GO:0006979">
    <property type="term" value="P:response to oxidative stress"/>
    <property type="evidence" value="ECO:0007669"/>
    <property type="project" value="InterPro"/>
</dbReference>
<evidence type="ECO:0000256" key="2">
    <source>
        <dbReference type="ARBA" id="ARBA00022525"/>
    </source>
</evidence>
<dbReference type="Gene3D" id="1.10.640.10">
    <property type="entry name" value="Haem peroxidase domain superfamily, animal type"/>
    <property type="match status" value="1"/>
</dbReference>
<dbReference type="GO" id="GO:0005576">
    <property type="term" value="C:extracellular region"/>
    <property type="evidence" value="ECO:0007669"/>
    <property type="project" value="UniProtKB-SubCell"/>
</dbReference>
<dbReference type="PANTHER" id="PTHR11475:SF4">
    <property type="entry name" value="CHORION PEROXIDASE"/>
    <property type="match status" value="1"/>
</dbReference>
<reference evidence="6" key="2">
    <citation type="submission" date="2021-09" db="EMBL/GenBank/DDBJ databases">
        <authorList>
            <person name="Jia N."/>
            <person name="Wang J."/>
            <person name="Shi W."/>
            <person name="Du L."/>
            <person name="Sun Y."/>
            <person name="Zhan W."/>
            <person name="Jiang J."/>
            <person name="Wang Q."/>
            <person name="Zhang B."/>
            <person name="Ji P."/>
            <person name="Sakyi L.B."/>
            <person name="Cui X."/>
            <person name="Yuan T."/>
            <person name="Jiang B."/>
            <person name="Yang W."/>
            <person name="Lam T.T.-Y."/>
            <person name="Chang Q."/>
            <person name="Ding S."/>
            <person name="Wang X."/>
            <person name="Zhu J."/>
            <person name="Ruan X."/>
            <person name="Zhao L."/>
            <person name="Wei J."/>
            <person name="Que T."/>
            <person name="Du C."/>
            <person name="Cheng J."/>
            <person name="Dai P."/>
            <person name="Han X."/>
            <person name="Huang E."/>
            <person name="Gao Y."/>
            <person name="Liu J."/>
            <person name="Shao H."/>
            <person name="Ye R."/>
            <person name="Li L."/>
            <person name="Wei W."/>
            <person name="Wang X."/>
            <person name="Wang C."/>
            <person name="Huo Q."/>
            <person name="Li W."/>
            <person name="Guo W."/>
            <person name="Chen H."/>
            <person name="Chen S."/>
            <person name="Zhou L."/>
            <person name="Zhou L."/>
            <person name="Ni X."/>
            <person name="Tian J."/>
            <person name="Zhou Y."/>
            <person name="Sheng Y."/>
            <person name="Liu T."/>
            <person name="Pan Y."/>
            <person name="Xia L."/>
            <person name="Li J."/>
            <person name="Zhao F."/>
            <person name="Cao W."/>
        </authorList>
    </citation>
    <scope>NUCLEOTIDE SEQUENCE</scope>
    <source>
        <strain evidence="6">Rmic-2018</strain>
        <tissue evidence="6">Larvae</tissue>
    </source>
</reference>
<dbReference type="InterPro" id="IPR019791">
    <property type="entry name" value="Haem_peroxidase_animal"/>
</dbReference>
<evidence type="ECO:0000256" key="3">
    <source>
        <dbReference type="ARBA" id="ARBA00022559"/>
    </source>
</evidence>
<dbReference type="GO" id="GO:0020037">
    <property type="term" value="F:heme binding"/>
    <property type="evidence" value="ECO:0007669"/>
    <property type="project" value="InterPro"/>
</dbReference>
<dbReference type="Proteomes" id="UP000821866">
    <property type="component" value="Chromosome 2"/>
</dbReference>
<gene>
    <name evidence="6" type="ORF">HPB51_017628</name>
</gene>
<dbReference type="Gene3D" id="3.30.70.1820">
    <property type="entry name" value="L1 transposable element, RRM domain"/>
    <property type="match status" value="1"/>
</dbReference>
<protein>
    <submittedName>
        <fullName evidence="6">Uncharacterized protein</fullName>
    </submittedName>
</protein>
<evidence type="ECO:0000256" key="4">
    <source>
        <dbReference type="ARBA" id="ARBA00023180"/>
    </source>
</evidence>
<keyword evidence="3" id="KW-0560">Oxidoreductase</keyword>
<dbReference type="PANTHER" id="PTHR11475">
    <property type="entry name" value="OXIDASE/PEROXIDASE"/>
    <property type="match status" value="1"/>
</dbReference>
<dbReference type="GO" id="GO:0004601">
    <property type="term" value="F:peroxidase activity"/>
    <property type="evidence" value="ECO:0007669"/>
    <property type="project" value="UniProtKB-KW"/>
</dbReference>
<name>A0A9J6EHX0_RHIMP</name>
<comment type="subcellular location">
    <subcellularLocation>
        <location evidence="1">Secreted</location>
    </subcellularLocation>
</comment>
<feature type="compositionally biased region" description="Low complexity" evidence="5">
    <location>
        <begin position="373"/>
        <end position="392"/>
    </location>
</feature>
<evidence type="ECO:0000313" key="7">
    <source>
        <dbReference type="Proteomes" id="UP000821866"/>
    </source>
</evidence>
<feature type="region of interest" description="Disordered" evidence="5">
    <location>
        <begin position="361"/>
        <end position="396"/>
    </location>
</feature>
<dbReference type="EMBL" id="JABSTU010000004">
    <property type="protein sequence ID" value="KAH8033930.1"/>
    <property type="molecule type" value="Genomic_DNA"/>
</dbReference>
<evidence type="ECO:0000313" key="6">
    <source>
        <dbReference type="EMBL" id="KAH8033930.1"/>
    </source>
</evidence>
<dbReference type="PROSITE" id="PS50292">
    <property type="entry name" value="PEROXIDASE_3"/>
    <property type="match status" value="1"/>
</dbReference>
<dbReference type="PRINTS" id="PR00457">
    <property type="entry name" value="ANPEROXIDASE"/>
</dbReference>
<dbReference type="InterPro" id="IPR037120">
    <property type="entry name" value="Haem_peroxidase_sf_animal"/>
</dbReference>
<dbReference type="VEuPathDB" id="VectorBase:LOC119160735"/>
<dbReference type="SUPFAM" id="SSF48113">
    <property type="entry name" value="Heme-dependent peroxidases"/>
    <property type="match status" value="1"/>
</dbReference>
<organism evidence="6 7">
    <name type="scientific">Rhipicephalus microplus</name>
    <name type="common">Cattle tick</name>
    <name type="synonym">Boophilus microplus</name>
    <dbReference type="NCBI Taxonomy" id="6941"/>
    <lineage>
        <taxon>Eukaryota</taxon>
        <taxon>Metazoa</taxon>
        <taxon>Ecdysozoa</taxon>
        <taxon>Arthropoda</taxon>
        <taxon>Chelicerata</taxon>
        <taxon>Arachnida</taxon>
        <taxon>Acari</taxon>
        <taxon>Parasitiformes</taxon>
        <taxon>Ixodida</taxon>
        <taxon>Ixodoidea</taxon>
        <taxon>Ixodidae</taxon>
        <taxon>Rhipicephalinae</taxon>
        <taxon>Rhipicephalus</taxon>
        <taxon>Boophilus</taxon>
    </lineage>
</organism>
<accession>A0A9J6EHX0</accession>
<dbReference type="AlphaFoldDB" id="A0A9J6EHX0"/>
<keyword evidence="7" id="KW-1185">Reference proteome</keyword>
<proteinExistence type="predicted"/>
<reference evidence="6" key="1">
    <citation type="journal article" date="2020" name="Cell">
        <title>Large-Scale Comparative Analyses of Tick Genomes Elucidate Their Genetic Diversity and Vector Capacities.</title>
        <authorList>
            <consortium name="Tick Genome and Microbiome Consortium (TIGMIC)"/>
            <person name="Jia N."/>
            <person name="Wang J."/>
            <person name="Shi W."/>
            <person name="Du L."/>
            <person name="Sun Y."/>
            <person name="Zhan W."/>
            <person name="Jiang J.F."/>
            <person name="Wang Q."/>
            <person name="Zhang B."/>
            <person name="Ji P."/>
            <person name="Bell-Sakyi L."/>
            <person name="Cui X.M."/>
            <person name="Yuan T.T."/>
            <person name="Jiang B.G."/>
            <person name="Yang W.F."/>
            <person name="Lam T.T."/>
            <person name="Chang Q.C."/>
            <person name="Ding S.J."/>
            <person name="Wang X.J."/>
            <person name="Zhu J.G."/>
            <person name="Ruan X.D."/>
            <person name="Zhao L."/>
            <person name="Wei J.T."/>
            <person name="Ye R.Z."/>
            <person name="Que T.C."/>
            <person name="Du C.H."/>
            <person name="Zhou Y.H."/>
            <person name="Cheng J.X."/>
            <person name="Dai P.F."/>
            <person name="Guo W.B."/>
            <person name="Han X.H."/>
            <person name="Huang E.J."/>
            <person name="Li L.F."/>
            <person name="Wei W."/>
            <person name="Gao Y.C."/>
            <person name="Liu J.Z."/>
            <person name="Shao H.Z."/>
            <person name="Wang X."/>
            <person name="Wang C.C."/>
            <person name="Yang T.C."/>
            <person name="Huo Q.B."/>
            <person name="Li W."/>
            <person name="Chen H.Y."/>
            <person name="Chen S.E."/>
            <person name="Zhou L.G."/>
            <person name="Ni X.B."/>
            <person name="Tian J.H."/>
            <person name="Sheng Y."/>
            <person name="Liu T."/>
            <person name="Pan Y.S."/>
            <person name="Xia L.Y."/>
            <person name="Li J."/>
            <person name="Zhao F."/>
            <person name="Cao W.C."/>
        </authorList>
    </citation>
    <scope>NUCLEOTIDE SEQUENCE</scope>
    <source>
        <strain evidence="6">Rmic-2018</strain>
    </source>
</reference>
<keyword evidence="3" id="KW-0575">Peroxidase</keyword>
<evidence type="ECO:0000256" key="1">
    <source>
        <dbReference type="ARBA" id="ARBA00004613"/>
    </source>
</evidence>
<keyword evidence="4" id="KW-0325">Glycoprotein</keyword>
<sequence length="465" mass="52833">MNTMPQILKDINERTIALTKGQADLQTDITEIKSGQQAIETKLVDIFGRLECLESKSEVIEQMSGDLAAVSDAAERLMSQQDVLQSRLDDLEDRSWRSNLLVHGIPDSRELWQDTEEKTLAALSSATGKAITGNDVDRVHHIGTFSSSKTRPVIIKFRSFKMKKAILSDRAVLKTKDIAVSEDYSVATRQARKKLVEFGKGQPHSPQFQLRYNKLIIGDRCFMYDTVSDSVKEIKRAPPTAPLPNATSAAPLLARDARVNEQVGLTAMHTLWMREHNRVAGELKRLNPGWKDEILYQEARRIVAAEFQHITYNEYLPLLLALCEWSRMCALQVEWPRHPSIIASHESTGWRPACPFISHSSSTLFPRRRPDRTSTTESSPRRTTTSTMTEPSADLNIPQYTGSADDGHVQDWFNLFELHATTASWSEREMVTNFSDYVTGEAFKFYLTHIFDDESWQKIKEEMIV</sequence>
<dbReference type="InterPro" id="IPR010255">
    <property type="entry name" value="Haem_peroxidase_sf"/>
</dbReference>
<comment type="caution">
    <text evidence="6">The sequence shown here is derived from an EMBL/GenBank/DDBJ whole genome shotgun (WGS) entry which is preliminary data.</text>
</comment>
<keyword evidence="2" id="KW-0964">Secreted</keyword>
<evidence type="ECO:0000256" key="5">
    <source>
        <dbReference type="SAM" id="MobiDB-lite"/>
    </source>
</evidence>
<dbReference type="Pfam" id="PF03098">
    <property type="entry name" value="An_peroxidase"/>
    <property type="match status" value="1"/>
</dbReference>